<dbReference type="RefSeq" id="WP_045170279.1">
    <property type="nucleotide sequence ID" value="NZ_CP113865.1"/>
</dbReference>
<dbReference type="EMBL" id="CP113865">
    <property type="protein sequence ID" value="WAM34411.1"/>
    <property type="molecule type" value="Genomic_DNA"/>
</dbReference>
<dbReference type="Pfam" id="PF04079">
    <property type="entry name" value="SMC_ScpB"/>
    <property type="match status" value="1"/>
</dbReference>
<keyword evidence="3" id="KW-0159">Chromosome partition</keyword>
<feature type="coiled-coil region" evidence="5">
    <location>
        <begin position="23"/>
        <end position="50"/>
    </location>
</feature>
<protein>
    <submittedName>
        <fullName evidence="6">SMC-Scp complex subunit ScpB</fullName>
    </submittedName>
</protein>
<dbReference type="PANTHER" id="PTHR34298:SF2">
    <property type="entry name" value="SEGREGATION AND CONDENSATION PROTEIN B"/>
    <property type="match status" value="1"/>
</dbReference>
<accession>A0ABY7BSZ1</accession>
<keyword evidence="4" id="KW-0131">Cell cycle</keyword>
<keyword evidence="5" id="KW-0175">Coiled coil</keyword>
<dbReference type="Gene3D" id="1.10.10.10">
    <property type="entry name" value="Winged helix-like DNA-binding domain superfamily/Winged helix DNA-binding domain"/>
    <property type="match status" value="2"/>
</dbReference>
<dbReference type="InterPro" id="IPR036390">
    <property type="entry name" value="WH_DNA-bd_sf"/>
</dbReference>
<proteinExistence type="predicted"/>
<evidence type="ECO:0000256" key="5">
    <source>
        <dbReference type="SAM" id="Coils"/>
    </source>
</evidence>
<keyword evidence="7" id="KW-1185">Reference proteome</keyword>
<gene>
    <name evidence="6" type="primary">scpB</name>
    <name evidence="6" type="ORF">OTK00_000611</name>
</gene>
<evidence type="ECO:0000256" key="1">
    <source>
        <dbReference type="ARBA" id="ARBA00022490"/>
    </source>
</evidence>
<dbReference type="NCBIfam" id="TIGR00281">
    <property type="entry name" value="SMC-Scp complex subunit ScpB"/>
    <property type="match status" value="1"/>
</dbReference>
<name>A0ABY7BSZ1_9FIRM</name>
<dbReference type="Proteomes" id="UP001164909">
    <property type="component" value="Chromosome"/>
</dbReference>
<reference evidence="6" key="1">
    <citation type="submission" date="2022-12" db="EMBL/GenBank/DDBJ databases">
        <authorList>
            <person name="Bing R.G."/>
            <person name="Willard D.J."/>
            <person name="Manesh M.J.H."/>
            <person name="Laemthong T."/>
            <person name="Crosby J.R."/>
            <person name="Kelly R.M."/>
        </authorList>
    </citation>
    <scope>NUCLEOTIDE SEQUENCE</scope>
    <source>
        <strain evidence="6">DSM 8990</strain>
    </source>
</reference>
<keyword evidence="2" id="KW-0132">Cell division</keyword>
<dbReference type="InterPro" id="IPR005234">
    <property type="entry name" value="ScpB_csome_segregation"/>
</dbReference>
<evidence type="ECO:0000256" key="4">
    <source>
        <dbReference type="ARBA" id="ARBA00023306"/>
    </source>
</evidence>
<keyword evidence="1" id="KW-0963">Cytoplasm</keyword>
<evidence type="ECO:0000313" key="7">
    <source>
        <dbReference type="Proteomes" id="UP001164909"/>
    </source>
</evidence>
<dbReference type="InterPro" id="IPR036388">
    <property type="entry name" value="WH-like_DNA-bd_sf"/>
</dbReference>
<evidence type="ECO:0000256" key="2">
    <source>
        <dbReference type="ARBA" id="ARBA00022618"/>
    </source>
</evidence>
<sequence length="179" mass="20372">MDRAAAKSVIESILLMSTSPLEINRLAKILNISEEEVENFIEELKQEYIEAKKGFLIVKEEKGYVLVTNPENSKYIKEYFEFEQKQMALSQAAYEVLSIVALNGPVTRQEIEKIRGVGSENVIKNLLEKGLIKEAGRLETVGRPALYEVTELFYHCLGIKDLEELKQKFIEAQKGDTTI</sequence>
<dbReference type="PIRSF" id="PIRSF019345">
    <property type="entry name" value="ScpB"/>
    <property type="match status" value="1"/>
</dbReference>
<organism evidence="6 7">
    <name type="scientific">Caldicellulosiruptor morganii</name>
    <dbReference type="NCBI Taxonomy" id="1387555"/>
    <lineage>
        <taxon>Bacteria</taxon>
        <taxon>Bacillati</taxon>
        <taxon>Bacillota</taxon>
        <taxon>Bacillota incertae sedis</taxon>
        <taxon>Caldicellulosiruptorales</taxon>
        <taxon>Caldicellulosiruptoraceae</taxon>
        <taxon>Caldicellulosiruptor</taxon>
    </lineage>
</organism>
<evidence type="ECO:0000256" key="3">
    <source>
        <dbReference type="ARBA" id="ARBA00022829"/>
    </source>
</evidence>
<evidence type="ECO:0000313" key="6">
    <source>
        <dbReference type="EMBL" id="WAM34411.1"/>
    </source>
</evidence>
<dbReference type="PANTHER" id="PTHR34298">
    <property type="entry name" value="SEGREGATION AND CONDENSATION PROTEIN B"/>
    <property type="match status" value="1"/>
</dbReference>
<dbReference type="SUPFAM" id="SSF46785">
    <property type="entry name" value="Winged helix' DNA-binding domain"/>
    <property type="match status" value="2"/>
</dbReference>